<reference evidence="3" key="1">
    <citation type="submission" date="2020-10" db="EMBL/GenBank/DDBJ databases">
        <authorList>
            <person name="Gilroy R."/>
        </authorList>
    </citation>
    <scope>NUCLEOTIDE SEQUENCE</scope>
    <source>
        <strain evidence="3">ChiGjej1B1-22543</strain>
    </source>
</reference>
<sequence>MEKIIDQLRASVAKHPHEVAVNFERGRYRYTTVWRRVEADAERLSGMGIGEGDVVAINLPNVPEAVYLLYACDYVGAIAYFIHPLTPEEQLAGFLQRSRAKALFTLLPLAKAIAAHCPKVRVVALNPYQDGNLPMRALAYLRYHDVGDAFRLSELPRRKAKMSRKSPSDTSIYLNSGGTNGDPKIIMLSSAAVASLACRGFEIIDIKDERQARMYTVIPLFHGFGLAMGVATPLCAGGQVTLDIKFHPKKCIKRMSKGQASIIIGVPALFNALLSNPGFKGQAVRNLIVCFVGGDSVTKQLLDRFDQAVANEGGRARLFEGYGLTETVTVSNVNTSFACKDGTVGKPLRGMKEKILDPKTHRELPIGEKGELAIAGPSLMNGYFEDEELTRKSFVEIEGERYVLTRDLAYLDEDGFLHFCSRLRRVAKVNGVMVLPSELERVALSCKDVYEAYCFAEEDKKHGQLLSLAVSKNRASNLSEEDIAKRLRSAIEQSLPVYYKPKRIIFLPKLPRTAVGKVDQSKF</sequence>
<protein>
    <submittedName>
        <fullName evidence="3">Acyl--CoA ligase</fullName>
    </submittedName>
</protein>
<reference evidence="3" key="2">
    <citation type="journal article" date="2021" name="PeerJ">
        <title>Extensive microbial diversity within the chicken gut microbiome revealed by metagenomics and culture.</title>
        <authorList>
            <person name="Gilroy R."/>
            <person name="Ravi A."/>
            <person name="Getino M."/>
            <person name="Pursley I."/>
            <person name="Horton D.L."/>
            <person name="Alikhan N.F."/>
            <person name="Baker D."/>
            <person name="Gharbi K."/>
            <person name="Hall N."/>
            <person name="Watson M."/>
            <person name="Adriaenssens E.M."/>
            <person name="Foster-Nyarko E."/>
            <person name="Jarju S."/>
            <person name="Secka A."/>
            <person name="Antonio M."/>
            <person name="Oren A."/>
            <person name="Chaudhuri R.R."/>
            <person name="La Ragione R."/>
            <person name="Hildebrand F."/>
            <person name="Pallen M.J."/>
        </authorList>
    </citation>
    <scope>NUCLEOTIDE SEQUENCE</scope>
    <source>
        <strain evidence="3">ChiGjej1B1-22543</strain>
    </source>
</reference>
<dbReference type="GO" id="GO:0016878">
    <property type="term" value="F:acid-thiol ligase activity"/>
    <property type="evidence" value="ECO:0007669"/>
    <property type="project" value="UniProtKB-ARBA"/>
</dbReference>
<dbReference type="InterPro" id="IPR000873">
    <property type="entry name" value="AMP-dep_synth/lig_dom"/>
</dbReference>
<dbReference type="EMBL" id="DVMV01000005">
    <property type="protein sequence ID" value="HIU44773.1"/>
    <property type="molecule type" value="Genomic_DNA"/>
</dbReference>
<feature type="domain" description="AMP-binding enzyme C-terminal" evidence="2">
    <location>
        <begin position="438"/>
        <end position="517"/>
    </location>
</feature>
<dbReference type="SUPFAM" id="SSF56801">
    <property type="entry name" value="Acetyl-CoA synthetase-like"/>
    <property type="match status" value="1"/>
</dbReference>
<proteinExistence type="predicted"/>
<dbReference type="PANTHER" id="PTHR43767:SF1">
    <property type="entry name" value="NONRIBOSOMAL PEPTIDE SYNTHASE PES1 (EUROFUNG)-RELATED"/>
    <property type="match status" value="1"/>
</dbReference>
<dbReference type="Pfam" id="PF00501">
    <property type="entry name" value="AMP-binding"/>
    <property type="match status" value="1"/>
</dbReference>
<dbReference type="Gene3D" id="3.30.300.30">
    <property type="match status" value="1"/>
</dbReference>
<keyword evidence="3" id="KW-0436">Ligase</keyword>
<dbReference type="AlphaFoldDB" id="A0A9D1LMW3"/>
<dbReference type="Pfam" id="PF13193">
    <property type="entry name" value="AMP-binding_C"/>
    <property type="match status" value="1"/>
</dbReference>
<name>A0A9D1LMW3_9FIRM</name>
<dbReference type="Proteomes" id="UP000824070">
    <property type="component" value="Unassembled WGS sequence"/>
</dbReference>
<organism evidence="3 4">
    <name type="scientific">Candidatus Alloenteromonas pullicola</name>
    <dbReference type="NCBI Taxonomy" id="2840784"/>
    <lineage>
        <taxon>Bacteria</taxon>
        <taxon>Bacillati</taxon>
        <taxon>Bacillota</taxon>
        <taxon>Bacillota incertae sedis</taxon>
        <taxon>Candidatus Alloenteromonas</taxon>
    </lineage>
</organism>
<feature type="domain" description="AMP-dependent synthetase/ligase" evidence="1">
    <location>
        <begin position="9"/>
        <end position="384"/>
    </location>
</feature>
<evidence type="ECO:0000259" key="1">
    <source>
        <dbReference type="Pfam" id="PF00501"/>
    </source>
</evidence>
<dbReference type="PANTHER" id="PTHR43767">
    <property type="entry name" value="LONG-CHAIN-FATTY-ACID--COA LIGASE"/>
    <property type="match status" value="1"/>
</dbReference>
<accession>A0A9D1LMW3</accession>
<dbReference type="InterPro" id="IPR045851">
    <property type="entry name" value="AMP-bd_C_sf"/>
</dbReference>
<evidence type="ECO:0000313" key="3">
    <source>
        <dbReference type="EMBL" id="HIU44773.1"/>
    </source>
</evidence>
<evidence type="ECO:0000313" key="4">
    <source>
        <dbReference type="Proteomes" id="UP000824070"/>
    </source>
</evidence>
<comment type="caution">
    <text evidence="3">The sequence shown here is derived from an EMBL/GenBank/DDBJ whole genome shotgun (WGS) entry which is preliminary data.</text>
</comment>
<evidence type="ECO:0000259" key="2">
    <source>
        <dbReference type="Pfam" id="PF13193"/>
    </source>
</evidence>
<gene>
    <name evidence="3" type="ORF">IAC52_00530</name>
</gene>
<dbReference type="InterPro" id="IPR042099">
    <property type="entry name" value="ANL_N_sf"/>
</dbReference>
<dbReference type="InterPro" id="IPR025110">
    <property type="entry name" value="AMP-bd_C"/>
</dbReference>
<dbReference type="InterPro" id="IPR050237">
    <property type="entry name" value="ATP-dep_AMP-bd_enzyme"/>
</dbReference>
<dbReference type="Gene3D" id="3.40.50.12780">
    <property type="entry name" value="N-terminal domain of ligase-like"/>
    <property type="match status" value="1"/>
</dbReference>